<comment type="caution">
    <text evidence="5">The sequence shown here is derived from an EMBL/GenBank/DDBJ whole genome shotgun (WGS) entry which is preliminary data.</text>
</comment>
<dbReference type="Gene3D" id="3.40.50.150">
    <property type="entry name" value="Vaccinia Virus protein VP39"/>
    <property type="match status" value="2"/>
</dbReference>
<dbReference type="SUPFAM" id="SSF53335">
    <property type="entry name" value="S-adenosyl-L-methionine-dependent methyltransferases"/>
    <property type="match status" value="1"/>
</dbReference>
<dbReference type="OrthoDB" id="1606438at2759"/>
<dbReference type="InterPro" id="IPR001077">
    <property type="entry name" value="COMT_C"/>
</dbReference>
<dbReference type="STRING" id="157652.A0A371H9E0"/>
<evidence type="ECO:0000256" key="2">
    <source>
        <dbReference type="ARBA" id="ARBA00022679"/>
    </source>
</evidence>
<dbReference type="InterPro" id="IPR029063">
    <property type="entry name" value="SAM-dependent_MTases_sf"/>
</dbReference>
<evidence type="ECO:0000256" key="3">
    <source>
        <dbReference type="ARBA" id="ARBA00022691"/>
    </source>
</evidence>
<dbReference type="GO" id="GO:0008171">
    <property type="term" value="F:O-methyltransferase activity"/>
    <property type="evidence" value="ECO:0007669"/>
    <property type="project" value="InterPro"/>
</dbReference>
<dbReference type="AlphaFoldDB" id="A0A371H9E0"/>
<keyword evidence="3" id="KW-0949">S-adenosyl-L-methionine</keyword>
<dbReference type="GO" id="GO:0032259">
    <property type="term" value="P:methylation"/>
    <property type="evidence" value="ECO:0007669"/>
    <property type="project" value="UniProtKB-KW"/>
</dbReference>
<name>A0A371H9E0_MUCPR</name>
<organism evidence="5 6">
    <name type="scientific">Mucuna pruriens</name>
    <name type="common">Velvet bean</name>
    <name type="synonym">Dolichos pruriens</name>
    <dbReference type="NCBI Taxonomy" id="157652"/>
    <lineage>
        <taxon>Eukaryota</taxon>
        <taxon>Viridiplantae</taxon>
        <taxon>Streptophyta</taxon>
        <taxon>Embryophyta</taxon>
        <taxon>Tracheophyta</taxon>
        <taxon>Spermatophyta</taxon>
        <taxon>Magnoliopsida</taxon>
        <taxon>eudicotyledons</taxon>
        <taxon>Gunneridae</taxon>
        <taxon>Pentapetalae</taxon>
        <taxon>rosids</taxon>
        <taxon>fabids</taxon>
        <taxon>Fabales</taxon>
        <taxon>Fabaceae</taxon>
        <taxon>Papilionoideae</taxon>
        <taxon>50 kb inversion clade</taxon>
        <taxon>NPAAA clade</taxon>
        <taxon>indigoferoid/millettioid clade</taxon>
        <taxon>Phaseoleae</taxon>
        <taxon>Mucuna</taxon>
    </lineage>
</organism>
<evidence type="ECO:0000259" key="4">
    <source>
        <dbReference type="Pfam" id="PF00891"/>
    </source>
</evidence>
<feature type="domain" description="O-methyltransferase C-terminal" evidence="4">
    <location>
        <begin position="29"/>
        <end position="86"/>
    </location>
</feature>
<evidence type="ECO:0000313" key="5">
    <source>
        <dbReference type="EMBL" id="RDX99346.1"/>
    </source>
</evidence>
<keyword evidence="1" id="KW-0489">Methyltransferase</keyword>
<accession>A0A371H9E0</accession>
<sequence length="151" mass="17035">MGTWAEFDDVVVLFVNLNFKEILVDFDKGVFQKVHGVPFYEGTKSDPALNNVFNEAMANLGTIEMNKLLEIYGGFEEILLLVDVGGWHWPKFEYDNFQVSFYKGIKFLEGIKQLGGDMFESVPKGDAIILKVIVVDIIVPEAIHTTEADKI</sequence>
<dbReference type="Pfam" id="PF00891">
    <property type="entry name" value="Methyltransf_2"/>
    <property type="match status" value="1"/>
</dbReference>
<proteinExistence type="predicted"/>
<gene>
    <name evidence="5" type="ORF">CR513_17610</name>
</gene>
<reference evidence="5" key="1">
    <citation type="submission" date="2018-05" db="EMBL/GenBank/DDBJ databases">
        <title>Draft genome of Mucuna pruriens seed.</title>
        <authorList>
            <person name="Nnadi N.E."/>
            <person name="Vos R."/>
            <person name="Hasami M.H."/>
            <person name="Devisetty U.K."/>
            <person name="Aguiy J.C."/>
        </authorList>
    </citation>
    <scope>NUCLEOTIDE SEQUENCE [LARGE SCALE GENOMIC DNA]</scope>
    <source>
        <strain evidence="5">JCA_2017</strain>
    </source>
</reference>
<keyword evidence="6" id="KW-1185">Reference proteome</keyword>
<dbReference type="PANTHER" id="PTHR11746">
    <property type="entry name" value="O-METHYLTRANSFERASE"/>
    <property type="match status" value="1"/>
</dbReference>
<evidence type="ECO:0000313" key="6">
    <source>
        <dbReference type="Proteomes" id="UP000257109"/>
    </source>
</evidence>
<feature type="non-terminal residue" evidence="5">
    <location>
        <position position="1"/>
    </location>
</feature>
<dbReference type="EMBL" id="QJKJ01003250">
    <property type="protein sequence ID" value="RDX99346.1"/>
    <property type="molecule type" value="Genomic_DNA"/>
</dbReference>
<evidence type="ECO:0000256" key="1">
    <source>
        <dbReference type="ARBA" id="ARBA00022603"/>
    </source>
</evidence>
<dbReference type="InterPro" id="IPR016461">
    <property type="entry name" value="COMT-like"/>
</dbReference>
<keyword evidence="2" id="KW-0808">Transferase</keyword>
<protein>
    <recommendedName>
        <fullName evidence="4">O-methyltransferase C-terminal domain-containing protein</fullName>
    </recommendedName>
</protein>
<dbReference type="Proteomes" id="UP000257109">
    <property type="component" value="Unassembled WGS sequence"/>
</dbReference>